<feature type="domain" description="F-box/LRR-repeat protein 15-like leucin rich repeat" evidence="3">
    <location>
        <begin position="85"/>
        <end position="221"/>
    </location>
</feature>
<evidence type="ECO:0000256" key="1">
    <source>
        <dbReference type="ARBA" id="ARBA00038257"/>
    </source>
</evidence>
<dbReference type="SUPFAM" id="SSF52047">
    <property type="entry name" value="RNI-like"/>
    <property type="match status" value="1"/>
</dbReference>
<dbReference type="Gene3D" id="3.80.10.10">
    <property type="entry name" value="Ribonuclease Inhibitor"/>
    <property type="match status" value="1"/>
</dbReference>
<comment type="similarity">
    <text evidence="1">Belongs to the AMN1 family.</text>
</comment>
<evidence type="ECO:0000259" key="3">
    <source>
        <dbReference type="Pfam" id="PF25372"/>
    </source>
</evidence>
<dbReference type="GO" id="GO:0019005">
    <property type="term" value="C:SCF ubiquitin ligase complex"/>
    <property type="evidence" value="ECO:0007669"/>
    <property type="project" value="TreeGrafter"/>
</dbReference>
<comment type="caution">
    <text evidence="4">The sequence shown here is derived from an EMBL/GenBank/DDBJ whole genome shotgun (WGS) entry which is preliminary data.</text>
</comment>
<dbReference type="Pfam" id="PF25372">
    <property type="entry name" value="DUF7885"/>
    <property type="match status" value="1"/>
</dbReference>
<dbReference type="InterPro" id="IPR032675">
    <property type="entry name" value="LRR_dom_sf"/>
</dbReference>
<keyword evidence="5" id="KW-1185">Reference proteome</keyword>
<reference evidence="4" key="1">
    <citation type="thesis" date="2020" institute="ProQuest LLC" country="789 East Eisenhower Parkway, Ann Arbor, MI, USA">
        <title>Comparative Genomics and Chromosome Evolution.</title>
        <authorList>
            <person name="Mudd A.B."/>
        </authorList>
    </citation>
    <scope>NUCLEOTIDE SEQUENCE</scope>
    <source>
        <strain evidence="4">237g6f4</strain>
        <tissue evidence="4">Blood</tissue>
    </source>
</reference>
<protein>
    <recommendedName>
        <fullName evidence="2">Protein AMN1 homolog</fullName>
    </recommendedName>
</protein>
<gene>
    <name evidence="4" type="ORF">GDO81_011105</name>
</gene>
<dbReference type="InterPro" id="IPR006553">
    <property type="entry name" value="Leu-rich_rpt_Cys-con_subtyp"/>
</dbReference>
<accession>A0AAV7C4T6</accession>
<dbReference type="Proteomes" id="UP000824782">
    <property type="component" value="Unassembled WGS sequence"/>
</dbReference>
<dbReference type="GO" id="GO:0031146">
    <property type="term" value="P:SCF-dependent proteasomal ubiquitin-dependent protein catabolic process"/>
    <property type="evidence" value="ECO:0007669"/>
    <property type="project" value="TreeGrafter"/>
</dbReference>
<dbReference type="EMBL" id="WNYA01000004">
    <property type="protein sequence ID" value="KAG8579954.1"/>
    <property type="molecule type" value="Genomic_DNA"/>
</dbReference>
<dbReference type="SMART" id="SM00367">
    <property type="entry name" value="LRR_CC"/>
    <property type="match status" value="5"/>
</dbReference>
<dbReference type="PANTHER" id="PTHR13318">
    <property type="entry name" value="PARTNER OF PAIRED, ISOFORM B-RELATED"/>
    <property type="match status" value="1"/>
</dbReference>
<sequence>MFMATMSCHRQVDPLLDRCLHCLCKNLSRYESDLEPLPPNIKDKLITILSVQGRLTDSNIGQVLHPSVKRLDLRECNVSDDALRLISRCRQLQKINLNSGRGLERTSVTSEGITAVAESCPYLREVTLKKCYNLTDDGILALSLNCPLLQIVNLSGCFRVGDPSLQALGQNCPLLHSVDLSATKVTDDGIIALVSGKCSENLKEIHLVRCMHMTDDAVEAILTCCPNLYILLFHGCPQITGQLIVQTFCLQHCHKGRMGQSQYFKGTYHFS</sequence>
<organism evidence="4 5">
    <name type="scientific">Engystomops pustulosus</name>
    <name type="common">Tungara frog</name>
    <name type="synonym">Physalaemus pustulosus</name>
    <dbReference type="NCBI Taxonomy" id="76066"/>
    <lineage>
        <taxon>Eukaryota</taxon>
        <taxon>Metazoa</taxon>
        <taxon>Chordata</taxon>
        <taxon>Craniata</taxon>
        <taxon>Vertebrata</taxon>
        <taxon>Euteleostomi</taxon>
        <taxon>Amphibia</taxon>
        <taxon>Batrachia</taxon>
        <taxon>Anura</taxon>
        <taxon>Neobatrachia</taxon>
        <taxon>Hyloidea</taxon>
        <taxon>Leptodactylidae</taxon>
        <taxon>Leiuperinae</taxon>
        <taxon>Engystomops</taxon>
    </lineage>
</organism>
<dbReference type="AlphaFoldDB" id="A0AAV7C4T6"/>
<evidence type="ECO:0000313" key="5">
    <source>
        <dbReference type="Proteomes" id="UP000824782"/>
    </source>
</evidence>
<dbReference type="InterPro" id="IPR057207">
    <property type="entry name" value="FBXL15_LRR"/>
</dbReference>
<evidence type="ECO:0000313" key="4">
    <source>
        <dbReference type="EMBL" id="KAG8579954.1"/>
    </source>
</evidence>
<evidence type="ECO:0000256" key="2">
    <source>
        <dbReference type="ARBA" id="ARBA00039628"/>
    </source>
</evidence>
<dbReference type="PANTHER" id="PTHR13318:SF254">
    <property type="entry name" value="PROTEIN AMN1 HOMOLOG"/>
    <property type="match status" value="1"/>
</dbReference>
<proteinExistence type="inferred from homology"/>
<name>A0AAV7C4T6_ENGPU</name>